<dbReference type="InterPro" id="IPR001901">
    <property type="entry name" value="Translocase_SecE/Sec61-g"/>
</dbReference>
<dbReference type="InterPro" id="IPR038379">
    <property type="entry name" value="SecE_sf"/>
</dbReference>
<evidence type="ECO:0000256" key="10">
    <source>
        <dbReference type="SAM" id="MobiDB-lite"/>
    </source>
</evidence>
<keyword evidence="3 9" id="KW-1003">Cell membrane</keyword>
<evidence type="ECO:0000313" key="12">
    <source>
        <dbReference type="Proteomes" id="UP001321475"/>
    </source>
</evidence>
<organism evidence="11 12">
    <name type="scientific">Paraoerskovia sediminicola</name>
    <dbReference type="NCBI Taxonomy" id="1138587"/>
    <lineage>
        <taxon>Bacteria</taxon>
        <taxon>Bacillati</taxon>
        <taxon>Actinomycetota</taxon>
        <taxon>Actinomycetes</taxon>
        <taxon>Micrococcales</taxon>
        <taxon>Cellulomonadaceae</taxon>
        <taxon>Paraoerskovia</taxon>
    </lineage>
</organism>
<evidence type="ECO:0000256" key="5">
    <source>
        <dbReference type="ARBA" id="ARBA00022927"/>
    </source>
</evidence>
<dbReference type="NCBIfam" id="TIGR00964">
    <property type="entry name" value="secE_bact"/>
    <property type="match status" value="1"/>
</dbReference>
<evidence type="ECO:0000313" key="11">
    <source>
        <dbReference type="EMBL" id="BDZ41221.1"/>
    </source>
</evidence>
<keyword evidence="4 9" id="KW-0812">Transmembrane</keyword>
<sequence>MSESTSGAISADGSGARTPQDGEKRPNVFGRIVLFVRQIVAELGKVVTPTRSELGTYITVVLVFLVVMMGFITLVDYGLGSLTLWVFGD</sequence>
<feature type="transmembrane region" description="Helical" evidence="9">
    <location>
        <begin position="54"/>
        <end position="75"/>
    </location>
</feature>
<gene>
    <name evidence="9" type="primary">secE</name>
    <name evidence="11" type="ORF">GCM10025865_05200</name>
</gene>
<keyword evidence="2 9" id="KW-0813">Transport</keyword>
<comment type="subunit">
    <text evidence="9">Component of the Sec protein translocase complex. Heterotrimer consisting of SecY, SecE and SecG subunits. The heterotrimers can form oligomers, although 1 heterotrimer is thought to be able to translocate proteins. Interacts with the ribosome. Interacts with SecDF, and other proteins may be involved. Interacts with SecA.</text>
</comment>
<evidence type="ECO:0000256" key="1">
    <source>
        <dbReference type="ARBA" id="ARBA00004370"/>
    </source>
</evidence>
<dbReference type="Pfam" id="PF00584">
    <property type="entry name" value="SecE"/>
    <property type="match status" value="1"/>
</dbReference>
<keyword evidence="8 9" id="KW-0472">Membrane</keyword>
<keyword evidence="7 9" id="KW-0811">Translocation</keyword>
<proteinExistence type="inferred from homology"/>
<dbReference type="RefSeq" id="WP_286218430.1">
    <property type="nucleotide sequence ID" value="NZ_AP027729.1"/>
</dbReference>
<evidence type="ECO:0000256" key="7">
    <source>
        <dbReference type="ARBA" id="ARBA00023010"/>
    </source>
</evidence>
<evidence type="ECO:0000256" key="3">
    <source>
        <dbReference type="ARBA" id="ARBA00022475"/>
    </source>
</evidence>
<comment type="subcellular location">
    <subcellularLocation>
        <location evidence="9">Cell membrane</location>
        <topology evidence="9">Single-pass membrane protein</topology>
    </subcellularLocation>
    <subcellularLocation>
        <location evidence="1">Membrane</location>
    </subcellularLocation>
</comment>
<accession>A0ABM8FZR3</accession>
<protein>
    <recommendedName>
        <fullName evidence="9">Protein translocase subunit SecE</fullName>
    </recommendedName>
</protein>
<evidence type="ECO:0000256" key="9">
    <source>
        <dbReference type="HAMAP-Rule" id="MF_00422"/>
    </source>
</evidence>
<dbReference type="EMBL" id="AP027729">
    <property type="protein sequence ID" value="BDZ41221.1"/>
    <property type="molecule type" value="Genomic_DNA"/>
</dbReference>
<evidence type="ECO:0000256" key="2">
    <source>
        <dbReference type="ARBA" id="ARBA00022448"/>
    </source>
</evidence>
<comment type="similarity">
    <text evidence="9">Belongs to the SecE/SEC61-gamma family.</text>
</comment>
<dbReference type="HAMAP" id="MF_00422">
    <property type="entry name" value="SecE"/>
    <property type="match status" value="1"/>
</dbReference>
<evidence type="ECO:0000256" key="8">
    <source>
        <dbReference type="ARBA" id="ARBA00023136"/>
    </source>
</evidence>
<name>A0ABM8FZR3_9CELL</name>
<feature type="region of interest" description="Disordered" evidence="10">
    <location>
        <begin position="1"/>
        <end position="25"/>
    </location>
</feature>
<evidence type="ECO:0000256" key="4">
    <source>
        <dbReference type="ARBA" id="ARBA00022692"/>
    </source>
</evidence>
<dbReference type="Proteomes" id="UP001321475">
    <property type="component" value="Chromosome"/>
</dbReference>
<dbReference type="PANTHER" id="PTHR33910:SF1">
    <property type="entry name" value="PROTEIN TRANSLOCASE SUBUNIT SECE"/>
    <property type="match status" value="1"/>
</dbReference>
<keyword evidence="5 9" id="KW-0653">Protein transport</keyword>
<reference evidence="12" key="1">
    <citation type="journal article" date="2019" name="Int. J. Syst. Evol. Microbiol.">
        <title>The Global Catalogue of Microorganisms (GCM) 10K type strain sequencing project: providing services to taxonomists for standard genome sequencing and annotation.</title>
        <authorList>
            <consortium name="The Broad Institute Genomics Platform"/>
            <consortium name="The Broad Institute Genome Sequencing Center for Infectious Disease"/>
            <person name="Wu L."/>
            <person name="Ma J."/>
        </authorList>
    </citation>
    <scope>NUCLEOTIDE SEQUENCE [LARGE SCALE GENOMIC DNA]</scope>
    <source>
        <strain evidence="12">NBRC 108565</strain>
    </source>
</reference>
<dbReference type="PANTHER" id="PTHR33910">
    <property type="entry name" value="PROTEIN TRANSLOCASE SUBUNIT SECE"/>
    <property type="match status" value="1"/>
</dbReference>
<comment type="function">
    <text evidence="9">Essential subunit of the Sec protein translocation channel SecYEG. Clamps together the 2 halves of SecY. May contact the channel plug during translocation.</text>
</comment>
<keyword evidence="6 9" id="KW-1133">Transmembrane helix</keyword>
<keyword evidence="12" id="KW-1185">Reference proteome</keyword>
<dbReference type="InterPro" id="IPR005807">
    <property type="entry name" value="SecE_bac"/>
</dbReference>
<evidence type="ECO:0000256" key="6">
    <source>
        <dbReference type="ARBA" id="ARBA00022989"/>
    </source>
</evidence>
<dbReference type="Gene3D" id="1.20.5.1030">
    <property type="entry name" value="Preprotein translocase secy subunit"/>
    <property type="match status" value="1"/>
</dbReference>